<comment type="caution">
    <text evidence="2">The sequence shown here is derived from an EMBL/GenBank/DDBJ whole genome shotgun (WGS) entry which is preliminary data.</text>
</comment>
<dbReference type="RefSeq" id="WP_371387917.1">
    <property type="nucleotide sequence ID" value="NZ_JBGLYH010000068.1"/>
</dbReference>
<proteinExistence type="predicted"/>
<evidence type="ECO:0000313" key="3">
    <source>
        <dbReference type="Proteomes" id="UP001568698"/>
    </source>
</evidence>
<feature type="compositionally biased region" description="Polar residues" evidence="1">
    <location>
        <begin position="13"/>
        <end position="22"/>
    </location>
</feature>
<protein>
    <recommendedName>
        <fullName evidence="4">SprA-related family protein</fullName>
    </recommendedName>
</protein>
<dbReference type="Proteomes" id="UP001568698">
    <property type="component" value="Unassembled WGS sequence"/>
</dbReference>
<accession>A0ABV4K630</accession>
<reference evidence="2 3" key="1">
    <citation type="submission" date="2024-08" db="EMBL/GenBank/DDBJ databases">
        <title>Sulfate-reducing bacteria isolated from formation water of the oil field in Kazakhstan and description of Pseudodesulfovibrio sp.</title>
        <authorList>
            <person name="Bidzhieva S.K."/>
            <person name="Tourova T.P."/>
            <person name="Grouzdev D.S."/>
            <person name="Beletsky A.V."/>
            <person name="Sokolova D.S."/>
            <person name="Samigullina S.R."/>
            <person name="Poltaraus A.B."/>
            <person name="Avtukh A.N."/>
            <person name="Tereshina V.M."/>
            <person name="Zhaparov N.S."/>
            <person name="Mardanov A.V."/>
            <person name="Nazina T.N."/>
        </authorList>
    </citation>
    <scope>NUCLEOTIDE SEQUENCE [LARGE SCALE GENOMIC DNA]</scope>
    <source>
        <strain evidence="2 3">9FUS</strain>
    </source>
</reference>
<evidence type="ECO:0000313" key="2">
    <source>
        <dbReference type="EMBL" id="MEZ7198428.1"/>
    </source>
</evidence>
<organism evidence="2 3">
    <name type="scientific">Pseudodesulfovibrio karagichevae</name>
    <dbReference type="NCBI Taxonomy" id="3239305"/>
    <lineage>
        <taxon>Bacteria</taxon>
        <taxon>Pseudomonadati</taxon>
        <taxon>Thermodesulfobacteriota</taxon>
        <taxon>Desulfovibrionia</taxon>
        <taxon>Desulfovibrionales</taxon>
        <taxon>Desulfovibrionaceae</taxon>
    </lineage>
</organism>
<name>A0ABV4K630_9BACT</name>
<evidence type="ECO:0008006" key="4">
    <source>
        <dbReference type="Google" id="ProtNLM"/>
    </source>
</evidence>
<sequence>MINPIAQGYGVQSVGTPSFTPRTASPGSGTGGTGDTVTISEEARAMSAAAAAKAKKDSEAPSLGLLSAELPLLTPEELAQKAENVQSRITALFMEQGIPTDPPAELYTDEAGAIRVKGDHPHKDEIEAALAGDEALSNDFRMVSAQAEIQKAAERHTAFAAAYAKDPDAAVARFAYLFDDIPDDPFTMTIGGSEEA</sequence>
<gene>
    <name evidence="2" type="ORF">AB6M95_16885</name>
</gene>
<feature type="region of interest" description="Disordered" evidence="1">
    <location>
        <begin position="1"/>
        <end position="36"/>
    </location>
</feature>
<keyword evidence="3" id="KW-1185">Reference proteome</keyword>
<dbReference type="EMBL" id="JBGLYH010000068">
    <property type="protein sequence ID" value="MEZ7198428.1"/>
    <property type="molecule type" value="Genomic_DNA"/>
</dbReference>
<evidence type="ECO:0000256" key="1">
    <source>
        <dbReference type="SAM" id="MobiDB-lite"/>
    </source>
</evidence>